<dbReference type="EMBL" id="BGPR01011289">
    <property type="protein sequence ID" value="GBN50552.1"/>
    <property type="molecule type" value="Genomic_DNA"/>
</dbReference>
<reference evidence="2 3" key="1">
    <citation type="journal article" date="2019" name="Sci. Rep.">
        <title>Orb-weaving spider Araneus ventricosus genome elucidates the spidroin gene catalogue.</title>
        <authorList>
            <person name="Kono N."/>
            <person name="Nakamura H."/>
            <person name="Ohtoshi R."/>
            <person name="Moran D.A.P."/>
            <person name="Shinohara A."/>
            <person name="Yoshida Y."/>
            <person name="Fujiwara M."/>
            <person name="Mori M."/>
            <person name="Tomita M."/>
            <person name="Arakawa K."/>
        </authorList>
    </citation>
    <scope>NUCLEOTIDE SEQUENCE [LARGE SCALE GENOMIC DNA]</scope>
</reference>
<evidence type="ECO:0000313" key="2">
    <source>
        <dbReference type="EMBL" id="GBN50552.1"/>
    </source>
</evidence>
<comment type="caution">
    <text evidence="2">The sequence shown here is derived from an EMBL/GenBank/DDBJ whole genome shotgun (WGS) entry which is preliminary data.</text>
</comment>
<sequence>MQSPPNHPKDINQKDRPRYEAKPHGRHPHQAEETPTMDVSADPNIQVDIIFQVRPIGDIPSRLEDKGRLRPSALSKLLSLCVCSRRCL</sequence>
<dbReference type="Proteomes" id="UP000499080">
    <property type="component" value="Unassembled WGS sequence"/>
</dbReference>
<evidence type="ECO:0000313" key="3">
    <source>
        <dbReference type="Proteomes" id="UP000499080"/>
    </source>
</evidence>
<accession>A0A4Y2PHD8</accession>
<proteinExistence type="predicted"/>
<evidence type="ECO:0000256" key="1">
    <source>
        <dbReference type="SAM" id="MobiDB-lite"/>
    </source>
</evidence>
<feature type="compositionally biased region" description="Basic and acidic residues" evidence="1">
    <location>
        <begin position="7"/>
        <end position="23"/>
    </location>
</feature>
<protein>
    <submittedName>
        <fullName evidence="2">Uncharacterized protein</fullName>
    </submittedName>
</protein>
<gene>
    <name evidence="2" type="ORF">AVEN_32382_1</name>
</gene>
<keyword evidence="3" id="KW-1185">Reference proteome</keyword>
<feature type="region of interest" description="Disordered" evidence="1">
    <location>
        <begin position="1"/>
        <end position="41"/>
    </location>
</feature>
<dbReference type="AlphaFoldDB" id="A0A4Y2PHD8"/>
<name>A0A4Y2PHD8_ARAVE</name>
<organism evidence="2 3">
    <name type="scientific">Araneus ventricosus</name>
    <name type="common">Orbweaver spider</name>
    <name type="synonym">Epeira ventricosa</name>
    <dbReference type="NCBI Taxonomy" id="182803"/>
    <lineage>
        <taxon>Eukaryota</taxon>
        <taxon>Metazoa</taxon>
        <taxon>Ecdysozoa</taxon>
        <taxon>Arthropoda</taxon>
        <taxon>Chelicerata</taxon>
        <taxon>Arachnida</taxon>
        <taxon>Araneae</taxon>
        <taxon>Araneomorphae</taxon>
        <taxon>Entelegynae</taxon>
        <taxon>Araneoidea</taxon>
        <taxon>Araneidae</taxon>
        <taxon>Araneus</taxon>
    </lineage>
</organism>